<dbReference type="EMBL" id="KI635736">
    <property type="protein sequence ID" value="ETB61199.1"/>
    <property type="molecule type" value="Genomic_DNA"/>
</dbReference>
<sequence>MSFYYSILTELIKYRIFNKLFECIYIDNCSSRIYKIRMSTAEHLANIYLNLYIKRVNISYLSPLKG</sequence>
<organism evidence="1 2">
    <name type="scientific">Plasmodium yoelii 17X</name>
    <dbReference type="NCBI Taxonomy" id="1323249"/>
    <lineage>
        <taxon>Eukaryota</taxon>
        <taxon>Sar</taxon>
        <taxon>Alveolata</taxon>
        <taxon>Apicomplexa</taxon>
        <taxon>Aconoidasida</taxon>
        <taxon>Haemosporida</taxon>
        <taxon>Plasmodiidae</taxon>
        <taxon>Plasmodium</taxon>
        <taxon>Plasmodium (Vinckeia)</taxon>
    </lineage>
</organism>
<reference evidence="1 2" key="1">
    <citation type="submission" date="2013-11" db="EMBL/GenBank/DDBJ databases">
        <title>The Genome Sequence of Plasmodium yoelii 17X.</title>
        <authorList>
            <consortium name="The Broad Institute Genomics Platform"/>
            <consortium name="The Broad Institute Genome Sequencing Center for Infectious Disease"/>
            <person name="Neafsey D."/>
            <person name="Adams J."/>
            <person name="Walker B."/>
            <person name="Young S.K."/>
            <person name="Zeng Q."/>
            <person name="Gargeya S."/>
            <person name="Fitzgerald M."/>
            <person name="Haas B."/>
            <person name="Abouelleil A."/>
            <person name="Alvarado L."/>
            <person name="Chapman S.B."/>
            <person name="Gainer-Dewar J."/>
            <person name="Goldberg J."/>
            <person name="Griggs A."/>
            <person name="Gujja S."/>
            <person name="Hansen M."/>
            <person name="Howarth C."/>
            <person name="Imamovic A."/>
            <person name="Ireland A."/>
            <person name="Larimer J."/>
            <person name="McCowan C."/>
            <person name="Murphy C."/>
            <person name="Pearson M."/>
            <person name="Poon T.W."/>
            <person name="Priest M."/>
            <person name="Roberts A."/>
            <person name="Saif S."/>
            <person name="Shea T."/>
            <person name="Sykes S."/>
            <person name="Wortman J."/>
            <person name="Nusbaum C."/>
            <person name="Birren B."/>
        </authorList>
    </citation>
    <scope>NUCLEOTIDE SEQUENCE [LARGE SCALE GENOMIC DNA]</scope>
    <source>
        <strain evidence="1 2">17X</strain>
    </source>
</reference>
<evidence type="ECO:0000313" key="1">
    <source>
        <dbReference type="EMBL" id="ETB61199.1"/>
    </source>
</evidence>
<protein>
    <submittedName>
        <fullName evidence="1">Uncharacterized protein</fullName>
    </submittedName>
</protein>
<proteinExistence type="predicted"/>
<dbReference type="AlphaFoldDB" id="V7PP55"/>
<gene>
    <name evidence="1" type="ORF">YYC_01138</name>
</gene>
<dbReference type="Proteomes" id="UP000018538">
    <property type="component" value="Unassembled WGS sequence"/>
</dbReference>
<accession>V7PP55</accession>
<name>V7PP55_PLAYE</name>
<keyword evidence="2" id="KW-1185">Reference proteome</keyword>
<evidence type="ECO:0000313" key="2">
    <source>
        <dbReference type="Proteomes" id="UP000018538"/>
    </source>
</evidence>